<dbReference type="Proteomes" id="UP001341840">
    <property type="component" value="Unassembled WGS sequence"/>
</dbReference>
<feature type="non-terminal residue" evidence="3">
    <location>
        <position position="1"/>
    </location>
</feature>
<evidence type="ECO:0000313" key="3">
    <source>
        <dbReference type="EMBL" id="MED6128737.1"/>
    </source>
</evidence>
<name>A0ABU6RX44_9FABA</name>
<feature type="compositionally biased region" description="Basic residues" evidence="1">
    <location>
        <begin position="429"/>
        <end position="438"/>
    </location>
</feature>
<evidence type="ECO:0000313" key="4">
    <source>
        <dbReference type="Proteomes" id="UP001341840"/>
    </source>
</evidence>
<comment type="caution">
    <text evidence="3">The sequence shown here is derived from an EMBL/GenBank/DDBJ whole genome shotgun (WGS) entry which is preliminary data.</text>
</comment>
<keyword evidence="4" id="KW-1185">Reference proteome</keyword>
<feature type="region of interest" description="Disordered" evidence="1">
    <location>
        <begin position="309"/>
        <end position="438"/>
    </location>
</feature>
<dbReference type="PANTHER" id="PTHR46033">
    <property type="entry name" value="PROTEIN MAIN-LIKE 2"/>
    <property type="match status" value="1"/>
</dbReference>
<sequence>FRWNPYDSPEMQALIPDWMRAQPEVHTWRSAVPVVCFNFVHMHHIDRVIRQYGGEQPIPRLPVDVTRYMSSTGRGDDVWWPQRLSTWYEGWQRRRSPEVLVTVHVGGDPRGTQQYYEWFGRVARRGRFLSRAADLADPRWSLGPAGIPVAAAHPRDDLVMPDDAPAPRRRQPQVPRPRQAAPVRGKLSRRDQRRRLRMVEVGAAAHVAEEQREYDHQEEPGDGAEAQFHGGQRDPSMSPSGMISFSPDAARAFPSPARAGTFVQPEIGPDHAAPFNADTQEHAGLDELLYQMSTCPPAEFASLASTYRMTRGGHDSGGASSSHAPPPPPPPPSDVHHAPWVPTYSSPPVIGFPVFDPSRIGSEYATPPSYQAPSSYHSQSFYGHSAPPPSGTQLHKRPADPPESAEAPQAPQPRRTTRAVRPPPCGTGGHRHPPGGDR</sequence>
<dbReference type="Pfam" id="PF10536">
    <property type="entry name" value="PMD"/>
    <property type="match status" value="1"/>
</dbReference>
<accession>A0ABU6RX44</accession>
<feature type="compositionally biased region" description="Low complexity" evidence="1">
    <location>
        <begin position="172"/>
        <end position="185"/>
    </location>
</feature>
<gene>
    <name evidence="3" type="ORF">PIB30_100855</name>
</gene>
<feature type="compositionally biased region" description="Polar residues" evidence="1">
    <location>
        <begin position="368"/>
        <end position="382"/>
    </location>
</feature>
<feature type="region of interest" description="Disordered" evidence="1">
    <location>
        <begin position="153"/>
        <end position="277"/>
    </location>
</feature>
<feature type="compositionally biased region" description="Pro residues" evidence="1">
    <location>
        <begin position="324"/>
        <end position="333"/>
    </location>
</feature>
<feature type="domain" description="Aminotransferase-like plant mobile" evidence="2">
    <location>
        <begin position="1"/>
        <end position="119"/>
    </location>
</feature>
<dbReference type="InterPro" id="IPR044824">
    <property type="entry name" value="MAIN-like"/>
</dbReference>
<organism evidence="3 4">
    <name type="scientific">Stylosanthes scabra</name>
    <dbReference type="NCBI Taxonomy" id="79078"/>
    <lineage>
        <taxon>Eukaryota</taxon>
        <taxon>Viridiplantae</taxon>
        <taxon>Streptophyta</taxon>
        <taxon>Embryophyta</taxon>
        <taxon>Tracheophyta</taxon>
        <taxon>Spermatophyta</taxon>
        <taxon>Magnoliopsida</taxon>
        <taxon>eudicotyledons</taxon>
        <taxon>Gunneridae</taxon>
        <taxon>Pentapetalae</taxon>
        <taxon>rosids</taxon>
        <taxon>fabids</taxon>
        <taxon>Fabales</taxon>
        <taxon>Fabaceae</taxon>
        <taxon>Papilionoideae</taxon>
        <taxon>50 kb inversion clade</taxon>
        <taxon>dalbergioids sensu lato</taxon>
        <taxon>Dalbergieae</taxon>
        <taxon>Pterocarpus clade</taxon>
        <taxon>Stylosanthes</taxon>
    </lineage>
</organism>
<dbReference type="PANTHER" id="PTHR46033:SF8">
    <property type="entry name" value="PROTEIN MAINTENANCE OF MERISTEMS-LIKE"/>
    <property type="match status" value="1"/>
</dbReference>
<feature type="compositionally biased region" description="Basic and acidic residues" evidence="1">
    <location>
        <begin position="207"/>
        <end position="219"/>
    </location>
</feature>
<protein>
    <recommendedName>
        <fullName evidence="2">Aminotransferase-like plant mobile domain-containing protein</fullName>
    </recommendedName>
</protein>
<feature type="compositionally biased region" description="Low complexity" evidence="1">
    <location>
        <begin position="402"/>
        <end position="414"/>
    </location>
</feature>
<reference evidence="3 4" key="1">
    <citation type="journal article" date="2023" name="Plants (Basel)">
        <title>Bridging the Gap: Combining Genomics and Transcriptomics Approaches to Understand Stylosanthes scabra, an Orphan Legume from the Brazilian Caatinga.</title>
        <authorList>
            <person name="Ferreira-Neto J.R.C."/>
            <person name="da Silva M.D."/>
            <person name="Binneck E."/>
            <person name="de Melo N.F."/>
            <person name="da Silva R.H."/>
            <person name="de Melo A.L.T.M."/>
            <person name="Pandolfi V."/>
            <person name="Bustamante F.O."/>
            <person name="Brasileiro-Vidal A.C."/>
            <person name="Benko-Iseppon A.M."/>
        </authorList>
    </citation>
    <scope>NUCLEOTIDE SEQUENCE [LARGE SCALE GENOMIC DNA]</scope>
    <source>
        <tissue evidence="3">Leaves</tissue>
    </source>
</reference>
<dbReference type="EMBL" id="JASCZI010033079">
    <property type="protein sequence ID" value="MED6128737.1"/>
    <property type="molecule type" value="Genomic_DNA"/>
</dbReference>
<evidence type="ECO:0000256" key="1">
    <source>
        <dbReference type="SAM" id="MobiDB-lite"/>
    </source>
</evidence>
<proteinExistence type="predicted"/>
<dbReference type="InterPro" id="IPR019557">
    <property type="entry name" value="AminoTfrase-like_pln_mobile"/>
</dbReference>
<evidence type="ECO:0000259" key="2">
    <source>
        <dbReference type="Pfam" id="PF10536"/>
    </source>
</evidence>